<protein>
    <submittedName>
        <fullName evidence="1">Uncharacterized protein</fullName>
    </submittedName>
</protein>
<proteinExistence type="predicted"/>
<gene>
    <name evidence="1" type="ORF">RJ640_015991</name>
</gene>
<dbReference type="Proteomes" id="UP001187471">
    <property type="component" value="Unassembled WGS sequence"/>
</dbReference>
<dbReference type="EMBL" id="JAVXUO010001630">
    <property type="protein sequence ID" value="KAK2980468.1"/>
    <property type="molecule type" value="Genomic_DNA"/>
</dbReference>
<keyword evidence="2" id="KW-1185">Reference proteome</keyword>
<name>A0AA88R6Z0_9ASTE</name>
<evidence type="ECO:0000313" key="2">
    <source>
        <dbReference type="Proteomes" id="UP001187471"/>
    </source>
</evidence>
<reference evidence="1" key="1">
    <citation type="submission" date="2022-12" db="EMBL/GenBank/DDBJ databases">
        <title>Draft genome assemblies for two species of Escallonia (Escalloniales).</title>
        <authorList>
            <person name="Chanderbali A."/>
            <person name="Dervinis C."/>
            <person name="Anghel I."/>
            <person name="Soltis D."/>
            <person name="Soltis P."/>
            <person name="Zapata F."/>
        </authorList>
    </citation>
    <scope>NUCLEOTIDE SEQUENCE</scope>
    <source>
        <strain evidence="1">UCBG92.1500</strain>
        <tissue evidence="1">Leaf</tissue>
    </source>
</reference>
<evidence type="ECO:0000313" key="1">
    <source>
        <dbReference type="EMBL" id="KAK2980468.1"/>
    </source>
</evidence>
<accession>A0AA88R6Z0</accession>
<sequence length="90" mass="9959">MGVEAPLGVFHHRFDLSLHAQFCDSSVHGAFGRVGTGGRLHCQCENSRACLWDNDIYAYLLCSSLLISTDSLITANALLKHWMSIHLSLE</sequence>
<organism evidence="1 2">
    <name type="scientific">Escallonia rubra</name>
    <dbReference type="NCBI Taxonomy" id="112253"/>
    <lineage>
        <taxon>Eukaryota</taxon>
        <taxon>Viridiplantae</taxon>
        <taxon>Streptophyta</taxon>
        <taxon>Embryophyta</taxon>
        <taxon>Tracheophyta</taxon>
        <taxon>Spermatophyta</taxon>
        <taxon>Magnoliopsida</taxon>
        <taxon>eudicotyledons</taxon>
        <taxon>Gunneridae</taxon>
        <taxon>Pentapetalae</taxon>
        <taxon>asterids</taxon>
        <taxon>campanulids</taxon>
        <taxon>Escalloniales</taxon>
        <taxon>Escalloniaceae</taxon>
        <taxon>Escallonia</taxon>
    </lineage>
</organism>
<comment type="caution">
    <text evidence="1">The sequence shown here is derived from an EMBL/GenBank/DDBJ whole genome shotgun (WGS) entry which is preliminary data.</text>
</comment>
<dbReference type="AlphaFoldDB" id="A0AA88R6Z0"/>